<feature type="signal peptide" evidence="1">
    <location>
        <begin position="1"/>
        <end position="22"/>
    </location>
</feature>
<dbReference type="AlphaFoldDB" id="A0A226CXA0"/>
<dbReference type="Pfam" id="PF01161">
    <property type="entry name" value="PBP"/>
    <property type="match status" value="1"/>
</dbReference>
<dbReference type="InterPro" id="IPR035810">
    <property type="entry name" value="PEBP_euk"/>
</dbReference>
<name>A0A226CXA0_FOLCA</name>
<dbReference type="InterPro" id="IPR036610">
    <property type="entry name" value="PEBP-like_sf"/>
</dbReference>
<organism evidence="2 3">
    <name type="scientific">Folsomia candida</name>
    <name type="common">Springtail</name>
    <dbReference type="NCBI Taxonomy" id="158441"/>
    <lineage>
        <taxon>Eukaryota</taxon>
        <taxon>Metazoa</taxon>
        <taxon>Ecdysozoa</taxon>
        <taxon>Arthropoda</taxon>
        <taxon>Hexapoda</taxon>
        <taxon>Collembola</taxon>
        <taxon>Entomobryomorpha</taxon>
        <taxon>Isotomoidea</taxon>
        <taxon>Isotomidae</taxon>
        <taxon>Proisotominae</taxon>
        <taxon>Folsomia</taxon>
    </lineage>
</organism>
<dbReference type="SUPFAM" id="SSF49777">
    <property type="entry name" value="PEBP-like"/>
    <property type="match status" value="1"/>
</dbReference>
<dbReference type="PANTHER" id="PTHR11362">
    <property type="entry name" value="PHOSPHATIDYLETHANOLAMINE-BINDING PROTEIN"/>
    <property type="match status" value="1"/>
</dbReference>
<evidence type="ECO:0000256" key="1">
    <source>
        <dbReference type="SAM" id="SignalP"/>
    </source>
</evidence>
<comment type="caution">
    <text evidence="2">The sequence shown here is derived from an EMBL/GenBank/DDBJ whole genome shotgun (WGS) entry which is preliminary data.</text>
</comment>
<evidence type="ECO:0000313" key="2">
    <source>
        <dbReference type="EMBL" id="OXA37148.1"/>
    </source>
</evidence>
<evidence type="ECO:0000313" key="3">
    <source>
        <dbReference type="Proteomes" id="UP000198287"/>
    </source>
</evidence>
<accession>A0A226CXA0</accession>
<dbReference type="Proteomes" id="UP000198287">
    <property type="component" value="Unassembled WGS sequence"/>
</dbReference>
<dbReference type="STRING" id="158441.A0A226CXA0"/>
<dbReference type="Gene3D" id="3.90.280.10">
    <property type="entry name" value="PEBP-like"/>
    <property type="match status" value="1"/>
</dbReference>
<gene>
    <name evidence="2" type="ORF">Fcan01_28075</name>
</gene>
<feature type="chain" id="PRO_5012217659" evidence="1">
    <location>
        <begin position="23"/>
        <end position="166"/>
    </location>
</feature>
<dbReference type="InterPro" id="IPR008914">
    <property type="entry name" value="PEBP"/>
</dbReference>
<dbReference type="OrthoDB" id="2506647at2759"/>
<dbReference type="PANTHER" id="PTHR11362:SF82">
    <property type="entry name" value="PHOSPHATIDYLETHANOLAMINE-BINDING PROTEIN 4"/>
    <property type="match status" value="1"/>
</dbReference>
<dbReference type="EMBL" id="LNIX01000064">
    <property type="protein sequence ID" value="OXA37148.1"/>
    <property type="molecule type" value="Genomic_DNA"/>
</dbReference>
<keyword evidence="3" id="KW-1185">Reference proteome</keyword>
<proteinExistence type="predicted"/>
<dbReference type="CDD" id="cd00866">
    <property type="entry name" value="PEBP_euk"/>
    <property type="match status" value="1"/>
</dbReference>
<sequence length="166" mass="18832">MEKFPRAFQWGLLAILILGVRCEMEYEDPLLAHIPEVIDRLPPSKLSGEYYGGIPINFGNTITPLQLNNTPTSLRWREDKPGQFYVLMMLDLDGPTPENPTTSPVNHWMVGNIKGGKDNSWRSGTVLAEYFGPRLTEEMGIHRFVFLVYEQPSGGKIAFTETSQWT</sequence>
<reference evidence="2 3" key="1">
    <citation type="submission" date="2015-12" db="EMBL/GenBank/DDBJ databases">
        <title>The genome of Folsomia candida.</title>
        <authorList>
            <person name="Faddeeva A."/>
            <person name="Derks M.F."/>
            <person name="Anvar Y."/>
            <person name="Smit S."/>
            <person name="Van Straalen N."/>
            <person name="Roelofs D."/>
        </authorList>
    </citation>
    <scope>NUCLEOTIDE SEQUENCE [LARGE SCALE GENOMIC DNA]</scope>
    <source>
        <strain evidence="2 3">VU population</strain>
        <tissue evidence="2">Whole body</tissue>
    </source>
</reference>
<protein>
    <submittedName>
        <fullName evidence="2">OV-16 antigen</fullName>
    </submittedName>
</protein>
<keyword evidence="1" id="KW-0732">Signal</keyword>
<dbReference type="OMA" id="NGCELAP"/>